<dbReference type="FunFam" id="1.10.10.10:FF:000001">
    <property type="entry name" value="LysR family transcriptional regulator"/>
    <property type="match status" value="1"/>
</dbReference>
<dbReference type="eggNOG" id="COG0583">
    <property type="taxonomic scope" value="Bacteria"/>
</dbReference>
<evidence type="ECO:0000313" key="7">
    <source>
        <dbReference type="Proteomes" id="UP000013940"/>
    </source>
</evidence>
<organism evidence="6 7">
    <name type="scientific">Pseudomonas protegens (strain DSM 19095 / LMG 27888 / CFBP 6595 / CHA0)</name>
    <dbReference type="NCBI Taxonomy" id="1124983"/>
    <lineage>
        <taxon>Bacteria</taxon>
        <taxon>Pseudomonadati</taxon>
        <taxon>Pseudomonadota</taxon>
        <taxon>Gammaproteobacteria</taxon>
        <taxon>Pseudomonadales</taxon>
        <taxon>Pseudomonadaceae</taxon>
        <taxon>Pseudomonas</taxon>
    </lineage>
</organism>
<dbReference type="KEGG" id="pprc:PFLCHA0_c35720"/>
<reference evidence="7" key="1">
    <citation type="journal article" date="2014" name="Genome Announc.">
        <title>Full-genome sequence of the plant growth-promoting bacterium Pseudomonas protegens CHA0.</title>
        <authorList>
            <person name="Jousset A."/>
            <person name="Schuldes J."/>
            <person name="Keel C."/>
            <person name="Maurhofer M."/>
            <person name="Daniel R."/>
            <person name="Scheu S."/>
            <person name="Thuermer A."/>
        </authorList>
    </citation>
    <scope>NUCLEOTIDE SEQUENCE [LARGE SCALE GENOMIC DNA]</scope>
    <source>
        <strain evidence="7">DSM 19095 / LMG 27888 / CFBP 6595 / CHA0</strain>
    </source>
</reference>
<dbReference type="Gene3D" id="1.10.10.10">
    <property type="entry name" value="Winged helix-like DNA-binding domain superfamily/Winged helix DNA-binding domain"/>
    <property type="match status" value="1"/>
</dbReference>
<dbReference type="CDD" id="cd05466">
    <property type="entry name" value="PBP2_LTTR_substrate"/>
    <property type="match status" value="1"/>
</dbReference>
<name>A0A2C9ENV3_PSEPH</name>
<dbReference type="SUPFAM" id="SSF46785">
    <property type="entry name" value="Winged helix' DNA-binding domain"/>
    <property type="match status" value="1"/>
</dbReference>
<accession>A0A2C9ENV3</accession>
<proteinExistence type="inferred from homology"/>
<dbReference type="Pfam" id="PF00126">
    <property type="entry name" value="HTH_1"/>
    <property type="match status" value="1"/>
</dbReference>
<keyword evidence="4" id="KW-0804">Transcription</keyword>
<dbReference type="GO" id="GO:0005829">
    <property type="term" value="C:cytosol"/>
    <property type="evidence" value="ECO:0007669"/>
    <property type="project" value="TreeGrafter"/>
</dbReference>
<dbReference type="Proteomes" id="UP000013940">
    <property type="component" value="Chromosome"/>
</dbReference>
<dbReference type="InterPro" id="IPR000847">
    <property type="entry name" value="LysR_HTH_N"/>
</dbReference>
<keyword evidence="2" id="KW-0805">Transcription regulation</keyword>
<dbReference type="PRINTS" id="PR00039">
    <property type="entry name" value="HTHLYSR"/>
</dbReference>
<dbReference type="Pfam" id="PF03466">
    <property type="entry name" value="LysR_substrate"/>
    <property type="match status" value="1"/>
</dbReference>
<evidence type="ECO:0000259" key="5">
    <source>
        <dbReference type="PROSITE" id="PS50931"/>
    </source>
</evidence>
<dbReference type="HOGENOM" id="CLU_039613_6_0_6"/>
<comment type="similarity">
    <text evidence="1">Belongs to the LysR transcriptional regulatory family.</text>
</comment>
<dbReference type="InterPro" id="IPR036388">
    <property type="entry name" value="WH-like_DNA-bd_sf"/>
</dbReference>
<dbReference type="AlphaFoldDB" id="A0A2C9ENV3"/>
<evidence type="ECO:0000313" key="6">
    <source>
        <dbReference type="EMBL" id="AGL85340.1"/>
    </source>
</evidence>
<dbReference type="GO" id="GO:0003700">
    <property type="term" value="F:DNA-binding transcription factor activity"/>
    <property type="evidence" value="ECO:0007669"/>
    <property type="project" value="InterPro"/>
</dbReference>
<evidence type="ECO:0000256" key="1">
    <source>
        <dbReference type="ARBA" id="ARBA00009437"/>
    </source>
</evidence>
<evidence type="ECO:0000256" key="4">
    <source>
        <dbReference type="ARBA" id="ARBA00023163"/>
    </source>
</evidence>
<feature type="domain" description="HTH lysR-type" evidence="5">
    <location>
        <begin position="5"/>
        <end position="62"/>
    </location>
</feature>
<dbReference type="RefSeq" id="WP_015635988.1">
    <property type="nucleotide sequence ID" value="NC_021237.1"/>
</dbReference>
<dbReference type="InterPro" id="IPR050950">
    <property type="entry name" value="HTH-type_LysR_regulators"/>
</dbReference>
<sequence length="318" mass="34934">MNDLIDLKRVRHLVYLSEELHFSRAAARANLSQTAFSRSIQSLEADLGVRLFDRDTRTVMLTAAGQQLIGRAHELLGCARKLVAQAIDIAGAEGGELRLGINPMAATLNTVDILIRLRKQVPRLVLNVQVGYWNQLCHLLETEQLDFVVASLKSGEEIDPRFSVTHLPPQPASVFCRRDHPLARQAGPIARAQILDYQWSGVSPSNEASLYALFDLAPGTLLPWTLSSNDLNLLRETTLSSDSLLLTWRSWLDQDLHNGLLVDLAPFIQPPWPADVLTIRYAVVTHAGRTLSPIAQQAVDMIVSEAPGSAGLSTFPGA</sequence>
<keyword evidence="3" id="KW-0238">DNA-binding</keyword>
<gene>
    <name evidence="6" type="primary">sdsB3</name>
    <name evidence="6" type="ORF">PFLCHA0_c35720</name>
</gene>
<evidence type="ECO:0000256" key="2">
    <source>
        <dbReference type="ARBA" id="ARBA00023015"/>
    </source>
</evidence>
<dbReference type="Gene3D" id="3.40.190.10">
    <property type="entry name" value="Periplasmic binding protein-like II"/>
    <property type="match status" value="2"/>
</dbReference>
<dbReference type="InterPro" id="IPR036390">
    <property type="entry name" value="WH_DNA-bd_sf"/>
</dbReference>
<dbReference type="PANTHER" id="PTHR30419">
    <property type="entry name" value="HTH-TYPE TRANSCRIPTIONAL REGULATOR YBHD"/>
    <property type="match status" value="1"/>
</dbReference>
<dbReference type="PANTHER" id="PTHR30419:SF30">
    <property type="entry name" value="LYSR FAMILY TRANSCRIPTIONAL REGULATOR"/>
    <property type="match status" value="1"/>
</dbReference>
<dbReference type="GeneID" id="57476561"/>
<dbReference type="EMBL" id="CP003190">
    <property type="protein sequence ID" value="AGL85340.1"/>
    <property type="molecule type" value="Genomic_DNA"/>
</dbReference>
<dbReference type="InterPro" id="IPR005119">
    <property type="entry name" value="LysR_subst-bd"/>
</dbReference>
<dbReference type="SUPFAM" id="SSF53850">
    <property type="entry name" value="Periplasmic binding protein-like II"/>
    <property type="match status" value="1"/>
</dbReference>
<protein>
    <submittedName>
        <fullName evidence="6">SDS degradation transcriptional activation protein SdsB</fullName>
    </submittedName>
</protein>
<dbReference type="GO" id="GO:0003677">
    <property type="term" value="F:DNA binding"/>
    <property type="evidence" value="ECO:0007669"/>
    <property type="project" value="UniProtKB-KW"/>
</dbReference>
<evidence type="ECO:0000256" key="3">
    <source>
        <dbReference type="ARBA" id="ARBA00023125"/>
    </source>
</evidence>
<dbReference type="PROSITE" id="PS50931">
    <property type="entry name" value="HTH_LYSR"/>
    <property type="match status" value="1"/>
</dbReference>